<keyword evidence="4" id="KW-1185">Reference proteome</keyword>
<dbReference type="GO" id="GO:0070126">
    <property type="term" value="P:mitochondrial translational termination"/>
    <property type="evidence" value="ECO:0007669"/>
    <property type="project" value="TreeGrafter"/>
</dbReference>
<feature type="domain" description="Prokaryotic-type class I peptide chain release factors" evidence="2">
    <location>
        <begin position="150"/>
        <end position="166"/>
    </location>
</feature>
<comment type="caution">
    <text evidence="3">The sequence shown here is derived from an EMBL/GenBank/DDBJ whole genome shotgun (WGS) entry which is preliminary data.</text>
</comment>
<evidence type="ECO:0000313" key="3">
    <source>
        <dbReference type="EMBL" id="CAG8550233.1"/>
    </source>
</evidence>
<dbReference type="Pfam" id="PF00472">
    <property type="entry name" value="RF-1"/>
    <property type="match status" value="1"/>
</dbReference>
<accession>A0A9N9B3J4</accession>
<feature type="compositionally biased region" description="Basic residues" evidence="1">
    <location>
        <begin position="261"/>
        <end position="274"/>
    </location>
</feature>
<dbReference type="GO" id="GO:0005762">
    <property type="term" value="C:mitochondrial large ribosomal subunit"/>
    <property type="evidence" value="ECO:0007669"/>
    <property type="project" value="TreeGrafter"/>
</dbReference>
<dbReference type="InterPro" id="IPR000352">
    <property type="entry name" value="Pep_chain_release_fac_I"/>
</dbReference>
<evidence type="ECO:0000256" key="1">
    <source>
        <dbReference type="SAM" id="MobiDB-lite"/>
    </source>
</evidence>
<dbReference type="PROSITE" id="PS00745">
    <property type="entry name" value="RF_PROK_I"/>
    <property type="match status" value="1"/>
</dbReference>
<feature type="non-terminal residue" evidence="3">
    <location>
        <position position="1"/>
    </location>
</feature>
<sequence>LFYMEAGDWLKLATVMSGCSLINPMVNYFLSTMNKSIIKINSLRGLLLSSITPFDSFFSPVISRKFHLSVKSQFSTVSTRKHSLKNSLYCHNYFQPIAINISNLIFKPTTKCRYISSLDTPHDIERAERWLKKFTKDTIPKESFTISYCRSSGPGGQNVNKSNTKVDLRFNIDQAYWIPEYARKKLVVQESNHINKDGEWIVTSDRSRSQKHNLDDCIDKLYDAIVKAAAVPKAPSQETVDRIERLKKAEDRRRKEEKQIRSQKKASRKIRFDD</sequence>
<feature type="compositionally biased region" description="Basic and acidic residues" evidence="1">
    <location>
        <begin position="239"/>
        <end position="260"/>
    </location>
</feature>
<dbReference type="PANTHER" id="PTHR11075:SF54">
    <property type="entry name" value="LARGE RIBOSOMAL SUBUNIT PROTEIN ML62"/>
    <property type="match status" value="1"/>
</dbReference>
<proteinExistence type="predicted"/>
<organism evidence="3 4">
    <name type="scientific">Ambispora leptoticha</name>
    <dbReference type="NCBI Taxonomy" id="144679"/>
    <lineage>
        <taxon>Eukaryota</taxon>
        <taxon>Fungi</taxon>
        <taxon>Fungi incertae sedis</taxon>
        <taxon>Mucoromycota</taxon>
        <taxon>Glomeromycotina</taxon>
        <taxon>Glomeromycetes</taxon>
        <taxon>Archaeosporales</taxon>
        <taxon>Ambisporaceae</taxon>
        <taxon>Ambispora</taxon>
    </lineage>
</organism>
<dbReference type="PANTHER" id="PTHR11075">
    <property type="entry name" value="PEPTIDE CHAIN RELEASE FACTOR"/>
    <property type="match status" value="1"/>
</dbReference>
<dbReference type="OrthoDB" id="270639at2759"/>
<dbReference type="Gene3D" id="3.30.160.20">
    <property type="match status" value="1"/>
</dbReference>
<gene>
    <name evidence="3" type="ORF">ALEPTO_LOCUS5840</name>
</gene>
<dbReference type="EMBL" id="CAJVPS010001782">
    <property type="protein sequence ID" value="CAG8550233.1"/>
    <property type="molecule type" value="Genomic_DNA"/>
</dbReference>
<protein>
    <submittedName>
        <fullName evidence="3">1703_t:CDS:1</fullName>
    </submittedName>
</protein>
<dbReference type="GO" id="GO:0016150">
    <property type="term" value="F:translation release factor activity, codon nonspecific"/>
    <property type="evidence" value="ECO:0007669"/>
    <property type="project" value="TreeGrafter"/>
</dbReference>
<dbReference type="InterPro" id="IPR052104">
    <property type="entry name" value="Mito_Release_Factor_mL62"/>
</dbReference>
<dbReference type="Proteomes" id="UP000789508">
    <property type="component" value="Unassembled WGS sequence"/>
</dbReference>
<evidence type="ECO:0000313" key="4">
    <source>
        <dbReference type="Proteomes" id="UP000789508"/>
    </source>
</evidence>
<dbReference type="SUPFAM" id="SSF110916">
    <property type="entry name" value="Peptidyl-tRNA hydrolase domain-like"/>
    <property type="match status" value="1"/>
</dbReference>
<dbReference type="GO" id="GO:0004045">
    <property type="term" value="F:peptidyl-tRNA hydrolase activity"/>
    <property type="evidence" value="ECO:0007669"/>
    <property type="project" value="TreeGrafter"/>
</dbReference>
<evidence type="ECO:0000259" key="2">
    <source>
        <dbReference type="PROSITE" id="PS00745"/>
    </source>
</evidence>
<reference evidence="3" key="1">
    <citation type="submission" date="2021-06" db="EMBL/GenBank/DDBJ databases">
        <authorList>
            <person name="Kallberg Y."/>
            <person name="Tangrot J."/>
            <person name="Rosling A."/>
        </authorList>
    </citation>
    <scope>NUCLEOTIDE SEQUENCE</scope>
    <source>
        <strain evidence="3">FL130A</strain>
    </source>
</reference>
<feature type="region of interest" description="Disordered" evidence="1">
    <location>
        <begin position="233"/>
        <end position="274"/>
    </location>
</feature>
<dbReference type="AlphaFoldDB" id="A0A9N9B3J4"/>
<dbReference type="FunFam" id="3.30.160.20:FF:000046">
    <property type="entry name" value="Peptidyl-tRNA hydrolase ICT1"/>
    <property type="match status" value="1"/>
</dbReference>
<name>A0A9N9B3J4_9GLOM</name>